<feature type="region of interest" description="Disordered" evidence="7">
    <location>
        <begin position="1"/>
        <end position="75"/>
    </location>
</feature>
<evidence type="ECO:0000256" key="2">
    <source>
        <dbReference type="ARBA" id="ARBA00008632"/>
    </source>
</evidence>
<reference evidence="8" key="1">
    <citation type="journal article" date="2023" name="Science">
        <title>Genome structures resolve the early diversification of teleost fishes.</title>
        <authorList>
            <person name="Parey E."/>
            <person name="Louis A."/>
            <person name="Montfort J."/>
            <person name="Bouchez O."/>
            <person name="Roques C."/>
            <person name="Iampietro C."/>
            <person name="Lluch J."/>
            <person name="Castinel A."/>
            <person name="Donnadieu C."/>
            <person name="Desvignes T."/>
            <person name="Floi Bucao C."/>
            <person name="Jouanno E."/>
            <person name="Wen M."/>
            <person name="Mejri S."/>
            <person name="Dirks R."/>
            <person name="Jansen H."/>
            <person name="Henkel C."/>
            <person name="Chen W.J."/>
            <person name="Zahm M."/>
            <person name="Cabau C."/>
            <person name="Klopp C."/>
            <person name="Thompson A.W."/>
            <person name="Robinson-Rechavi M."/>
            <person name="Braasch I."/>
            <person name="Lecointre G."/>
            <person name="Bobe J."/>
            <person name="Postlethwait J.H."/>
            <person name="Berthelot C."/>
            <person name="Roest Crollius H."/>
            <person name="Guiguen Y."/>
        </authorList>
    </citation>
    <scope>NUCLEOTIDE SEQUENCE</scope>
    <source>
        <strain evidence="8">NC1722</strain>
    </source>
</reference>
<keyword evidence="6" id="KW-0539">Nucleus</keyword>
<accession>A0AAD7T5I1</accession>
<comment type="similarity">
    <text evidence="2">Belongs to the CUSTOS family.</text>
</comment>
<dbReference type="InterPro" id="IPR026694">
    <property type="entry name" value="CUSTOS"/>
</dbReference>
<feature type="compositionally biased region" description="Basic and acidic residues" evidence="7">
    <location>
        <begin position="42"/>
        <end position="66"/>
    </location>
</feature>
<dbReference type="AlphaFoldDB" id="A0AAD7T5I1"/>
<dbReference type="PANTHER" id="PTHR14482">
    <property type="entry name" value="CHROMOSOME 12 ORF 43 HOMOLOG"/>
    <property type="match status" value="1"/>
</dbReference>
<dbReference type="PANTHER" id="PTHR14482:SF0">
    <property type="entry name" value="PROTEIN CUSTOS"/>
    <property type="match status" value="1"/>
</dbReference>
<evidence type="ECO:0000313" key="8">
    <source>
        <dbReference type="EMBL" id="KAJ8414774.1"/>
    </source>
</evidence>
<proteinExistence type="inferred from homology"/>
<comment type="subcellular location">
    <subcellularLocation>
        <location evidence="1">Nucleus envelope</location>
    </subcellularLocation>
</comment>
<evidence type="ECO:0000256" key="4">
    <source>
        <dbReference type="ARBA" id="ARBA00022473"/>
    </source>
</evidence>
<comment type="caution">
    <text evidence="8">The sequence shown here is derived from an EMBL/GenBank/DDBJ whole genome shotgun (WGS) entry which is preliminary data.</text>
</comment>
<evidence type="ECO:0000256" key="1">
    <source>
        <dbReference type="ARBA" id="ARBA00004259"/>
    </source>
</evidence>
<feature type="region of interest" description="Disordered" evidence="7">
    <location>
        <begin position="89"/>
        <end position="158"/>
    </location>
</feature>
<keyword evidence="9" id="KW-1185">Reference proteome</keyword>
<evidence type="ECO:0000256" key="5">
    <source>
        <dbReference type="ARBA" id="ARBA00022687"/>
    </source>
</evidence>
<feature type="compositionally biased region" description="Polar residues" evidence="7">
    <location>
        <begin position="32"/>
        <end position="41"/>
    </location>
</feature>
<evidence type="ECO:0000256" key="7">
    <source>
        <dbReference type="SAM" id="MobiDB-lite"/>
    </source>
</evidence>
<dbReference type="GO" id="GO:0060061">
    <property type="term" value="P:Spemann organizer formation"/>
    <property type="evidence" value="ECO:0007669"/>
    <property type="project" value="TreeGrafter"/>
</dbReference>
<dbReference type="Proteomes" id="UP001221898">
    <property type="component" value="Unassembled WGS sequence"/>
</dbReference>
<dbReference type="GO" id="GO:0030178">
    <property type="term" value="P:negative regulation of Wnt signaling pathway"/>
    <property type="evidence" value="ECO:0007669"/>
    <property type="project" value="TreeGrafter"/>
</dbReference>
<protein>
    <recommendedName>
        <fullName evidence="3">Protein CUSTOS</fullName>
    </recommendedName>
</protein>
<evidence type="ECO:0000256" key="6">
    <source>
        <dbReference type="ARBA" id="ARBA00023242"/>
    </source>
</evidence>
<evidence type="ECO:0000256" key="3">
    <source>
        <dbReference type="ARBA" id="ARBA00013465"/>
    </source>
</evidence>
<organism evidence="8 9">
    <name type="scientific">Aldrovandia affinis</name>
    <dbReference type="NCBI Taxonomy" id="143900"/>
    <lineage>
        <taxon>Eukaryota</taxon>
        <taxon>Metazoa</taxon>
        <taxon>Chordata</taxon>
        <taxon>Craniata</taxon>
        <taxon>Vertebrata</taxon>
        <taxon>Euteleostomi</taxon>
        <taxon>Actinopterygii</taxon>
        <taxon>Neopterygii</taxon>
        <taxon>Teleostei</taxon>
        <taxon>Notacanthiformes</taxon>
        <taxon>Halosauridae</taxon>
        <taxon>Aldrovandia</taxon>
    </lineage>
</organism>
<evidence type="ECO:0000313" key="9">
    <source>
        <dbReference type="Proteomes" id="UP001221898"/>
    </source>
</evidence>
<feature type="compositionally biased region" description="Polar residues" evidence="7">
    <location>
        <begin position="90"/>
        <end position="102"/>
    </location>
</feature>
<dbReference type="Pfam" id="PF23999">
    <property type="entry name" value="CUSTOS"/>
    <property type="match status" value="1"/>
</dbReference>
<dbReference type="GO" id="GO:0005635">
    <property type="term" value="C:nuclear envelope"/>
    <property type="evidence" value="ECO:0007669"/>
    <property type="project" value="UniProtKB-SubCell"/>
</dbReference>
<feature type="compositionally biased region" description="Acidic residues" evidence="7">
    <location>
        <begin position="112"/>
        <end position="121"/>
    </location>
</feature>
<sequence length="198" mass="21933">MAASRGIVPEENSSSEEEDHEKFKEATWSFGHASTNGTHQNDSADGRGSDKPSRRVRVSQHDHDGNELQTTPEFRAHVAKKLGALLDNCISESPSPENTDTCNVLPVSRRDEEEEEEEEEEGFRLFSTSIPGPSVKQPSPPAPRRRIPSSSDSDSEMEMRFREAAVSVTDLLPLSLLPSMLQYRRGMVPCKLDVQLAG</sequence>
<gene>
    <name evidence="8" type="ORF">AAFF_G00022970</name>
</gene>
<keyword evidence="4" id="KW-0217">Developmental protein</keyword>
<dbReference type="GO" id="GO:0016055">
    <property type="term" value="P:Wnt signaling pathway"/>
    <property type="evidence" value="ECO:0007669"/>
    <property type="project" value="UniProtKB-KW"/>
</dbReference>
<name>A0AAD7T5I1_9TELE</name>
<keyword evidence="5" id="KW-0879">Wnt signaling pathway</keyword>
<dbReference type="EMBL" id="JAINUG010000011">
    <property type="protein sequence ID" value="KAJ8414774.1"/>
    <property type="molecule type" value="Genomic_DNA"/>
</dbReference>